<dbReference type="eggNOG" id="ENOG5031QNA">
    <property type="taxonomic scope" value="Bacteria"/>
</dbReference>
<evidence type="ECO:0000313" key="2">
    <source>
        <dbReference type="EMBL" id="EOH75870.1"/>
    </source>
</evidence>
<dbReference type="OrthoDB" id="2194874at2"/>
<dbReference type="Proteomes" id="UP000013783">
    <property type="component" value="Unassembled WGS sequence"/>
</dbReference>
<keyword evidence="5" id="KW-1185">Reference proteome</keyword>
<evidence type="ECO:0000256" key="1">
    <source>
        <dbReference type="SAM" id="Phobius"/>
    </source>
</evidence>
<keyword evidence="1" id="KW-0812">Transmembrane</keyword>
<sequence>MGRSRIQWLGLLGVVSFLSYTAAVVFSPLAYPGYDWMAQAVSDLSASNAPSRVLWGQLSALYNGCGLVSITLVFIFVQGKLTKLLRSGIYFFTAMNWVSGVGYQMFPLTDSGYAGEFQDQMHVVVTVLVILLSIISLVLIIIGGIREKSFFSLAIWAGLALVLMIAGAVGINVVPIEYFGIPERFSVFAATLFNAVLGVYLFNGFNIADK</sequence>
<evidence type="ECO:0000313" key="3">
    <source>
        <dbReference type="EMBL" id="EOT66539.1"/>
    </source>
</evidence>
<dbReference type="RefSeq" id="WP_010741680.1">
    <property type="nucleotide sequence ID" value="NZ_KB946251.1"/>
</dbReference>
<feature type="transmembrane region" description="Helical" evidence="1">
    <location>
        <begin position="121"/>
        <end position="143"/>
    </location>
</feature>
<dbReference type="STRING" id="71451.RV07_GL002085"/>
<gene>
    <name evidence="3" type="ORF">I585_02060</name>
    <name evidence="2" type="ORF">UAI_02880</name>
</gene>
<dbReference type="AlphaFoldDB" id="R2QWQ0"/>
<protein>
    <recommendedName>
        <fullName evidence="6">DUF998 domain-containing protein</fullName>
    </recommendedName>
</protein>
<dbReference type="Pfam" id="PF06197">
    <property type="entry name" value="DUF998"/>
    <property type="match status" value="1"/>
</dbReference>
<dbReference type="EMBL" id="ASWA01000003">
    <property type="protein sequence ID" value="EOT66539.1"/>
    <property type="molecule type" value="Genomic_DNA"/>
</dbReference>
<keyword evidence="1" id="KW-1133">Transmembrane helix</keyword>
<comment type="caution">
    <text evidence="2">The sequence shown here is derived from an EMBL/GenBank/DDBJ whole genome shotgun (WGS) entry which is preliminary data.</text>
</comment>
<dbReference type="EMBL" id="AJAK01000019">
    <property type="protein sequence ID" value="EOH75870.1"/>
    <property type="molecule type" value="Genomic_DNA"/>
</dbReference>
<keyword evidence="1" id="KW-0472">Membrane</keyword>
<accession>R2QWQ0</accession>
<proteinExistence type="predicted"/>
<dbReference type="PATRIC" id="fig|1158601.3.peg.2848"/>
<feature type="transmembrane region" description="Helical" evidence="1">
    <location>
        <begin position="89"/>
        <end position="106"/>
    </location>
</feature>
<dbReference type="InterPro" id="IPR009339">
    <property type="entry name" value="DUF998"/>
</dbReference>
<dbReference type="Proteomes" id="UP000014148">
    <property type="component" value="Unassembled WGS sequence"/>
</dbReference>
<feature type="transmembrane region" description="Helical" evidence="1">
    <location>
        <begin position="185"/>
        <end position="205"/>
    </location>
</feature>
<evidence type="ECO:0008006" key="6">
    <source>
        <dbReference type="Google" id="ProtNLM"/>
    </source>
</evidence>
<feature type="transmembrane region" description="Helical" evidence="1">
    <location>
        <begin position="150"/>
        <end position="173"/>
    </location>
</feature>
<reference evidence="3 5" key="2">
    <citation type="submission" date="2013-03" db="EMBL/GenBank/DDBJ databases">
        <title>The Genome Sequence of Enterococcus malodoratus ATCC_43197 (PacBio/Illumina hybrid assembly).</title>
        <authorList>
            <consortium name="The Broad Institute Genomics Platform"/>
            <consortium name="The Broad Institute Genome Sequencing Center for Infectious Disease"/>
            <person name="Earl A."/>
            <person name="Russ C."/>
            <person name="Gilmore M."/>
            <person name="Surin D."/>
            <person name="Walker B."/>
            <person name="Young S."/>
            <person name="Zeng Q."/>
            <person name="Gargeya S."/>
            <person name="Fitzgerald M."/>
            <person name="Haas B."/>
            <person name="Abouelleil A."/>
            <person name="Allen A.W."/>
            <person name="Alvarado L."/>
            <person name="Arachchi H.M."/>
            <person name="Berlin A.M."/>
            <person name="Chapman S.B."/>
            <person name="Gainer-Dewar J."/>
            <person name="Goldberg J."/>
            <person name="Griggs A."/>
            <person name="Gujja S."/>
            <person name="Hansen M."/>
            <person name="Howarth C."/>
            <person name="Imamovic A."/>
            <person name="Ireland A."/>
            <person name="Larimer J."/>
            <person name="McCowan C."/>
            <person name="Murphy C."/>
            <person name="Pearson M."/>
            <person name="Poon T.W."/>
            <person name="Priest M."/>
            <person name="Roberts A."/>
            <person name="Saif S."/>
            <person name="Shea T."/>
            <person name="Sisk P."/>
            <person name="Sykes S."/>
            <person name="Wortman J."/>
            <person name="Nusbaum C."/>
            <person name="Birren B."/>
        </authorList>
    </citation>
    <scope>NUCLEOTIDE SEQUENCE [LARGE SCALE GENOMIC DNA]</scope>
    <source>
        <strain evidence="3 5">ATCC 43197</strain>
    </source>
</reference>
<evidence type="ECO:0000313" key="5">
    <source>
        <dbReference type="Proteomes" id="UP000014148"/>
    </source>
</evidence>
<organism evidence="2 4">
    <name type="scientific">Enterococcus malodoratus ATCC 43197</name>
    <dbReference type="NCBI Taxonomy" id="1158601"/>
    <lineage>
        <taxon>Bacteria</taxon>
        <taxon>Bacillati</taxon>
        <taxon>Bacillota</taxon>
        <taxon>Bacilli</taxon>
        <taxon>Lactobacillales</taxon>
        <taxon>Enterococcaceae</taxon>
        <taxon>Enterococcus</taxon>
    </lineage>
</organism>
<name>R2QWQ0_9ENTE</name>
<evidence type="ECO:0000313" key="4">
    <source>
        <dbReference type="Proteomes" id="UP000013783"/>
    </source>
</evidence>
<feature type="transmembrane region" description="Helical" evidence="1">
    <location>
        <begin position="60"/>
        <end position="77"/>
    </location>
</feature>
<reference evidence="2 4" key="1">
    <citation type="submission" date="2013-02" db="EMBL/GenBank/DDBJ databases">
        <title>The Genome Sequence of Enterococcus malodoratus ATCC_43197.</title>
        <authorList>
            <consortium name="The Broad Institute Genome Sequencing Platform"/>
            <consortium name="The Broad Institute Genome Sequencing Center for Infectious Disease"/>
            <person name="Earl A.M."/>
            <person name="Gilmore M.S."/>
            <person name="Lebreton F."/>
            <person name="Walker B."/>
            <person name="Young S.K."/>
            <person name="Zeng Q."/>
            <person name="Gargeya S."/>
            <person name="Fitzgerald M."/>
            <person name="Haas B."/>
            <person name="Abouelleil A."/>
            <person name="Alvarado L."/>
            <person name="Arachchi H.M."/>
            <person name="Berlin A.M."/>
            <person name="Chapman S.B."/>
            <person name="Dewar J."/>
            <person name="Goldberg J."/>
            <person name="Griggs A."/>
            <person name="Gujja S."/>
            <person name="Hansen M."/>
            <person name="Howarth C."/>
            <person name="Imamovic A."/>
            <person name="Larimer J."/>
            <person name="McCowan C."/>
            <person name="Murphy C."/>
            <person name="Neiman D."/>
            <person name="Pearson M."/>
            <person name="Priest M."/>
            <person name="Roberts A."/>
            <person name="Saif S."/>
            <person name="Shea T."/>
            <person name="Sisk P."/>
            <person name="Sykes S."/>
            <person name="Wortman J."/>
            <person name="Nusbaum C."/>
            <person name="Birren B."/>
        </authorList>
    </citation>
    <scope>NUCLEOTIDE SEQUENCE [LARGE SCALE GENOMIC DNA]</scope>
    <source>
        <strain evidence="2 4">ATCC 43197</strain>
    </source>
</reference>